<sequence>MEEPDDAMIPVSTGGRPIDVYPPLPPFSDRDLRLTEETTTRTVVLPGSETRRQEEALAHHSAAAHQRNAEQIVEQQEEMRRQMDEHHKYLEEQYKILNAAEQAVGPQGQSPVSLAKAVQPHLQARWGASAQGAAPAAREQPPDVSTVTVAAGTNRPAPPIYRGSSKKEKREFMDSYAIYSRRIKALNQGSQAKFFVMPLSACFEPGVMDAEWRISRLMAEFYEIIDRLKMEDVVHTEAKKVVGYLADALRPHSFKAAVRDQLSRQIHKTTKSNHASFLKWLRGKLEDFMRFEAHISSHQSAKGNGKPMQQQDQA</sequence>
<dbReference type="EMBL" id="ANIX01003200">
    <property type="protein sequence ID" value="ETP08013.1"/>
    <property type="molecule type" value="Genomic_DNA"/>
</dbReference>
<name>W2WD70_PHYNI</name>
<feature type="region of interest" description="Disordered" evidence="1">
    <location>
        <begin position="1"/>
        <end position="31"/>
    </location>
</feature>
<evidence type="ECO:0000256" key="1">
    <source>
        <dbReference type="SAM" id="MobiDB-lite"/>
    </source>
</evidence>
<reference evidence="2 3" key="1">
    <citation type="submission" date="2013-11" db="EMBL/GenBank/DDBJ databases">
        <title>The Genome Sequence of Phytophthora parasitica CJ01A1.</title>
        <authorList>
            <consortium name="The Broad Institute Genomics Platform"/>
            <person name="Russ C."/>
            <person name="Tyler B."/>
            <person name="Panabieres F."/>
            <person name="Shan W."/>
            <person name="Tripathy S."/>
            <person name="Grunwald N."/>
            <person name="Machado M."/>
            <person name="Johnson C.S."/>
            <person name="Walker B."/>
            <person name="Young S.K."/>
            <person name="Zeng Q."/>
            <person name="Gargeya S."/>
            <person name="Fitzgerald M."/>
            <person name="Haas B."/>
            <person name="Abouelleil A."/>
            <person name="Allen A.W."/>
            <person name="Alvarado L."/>
            <person name="Arachchi H.M."/>
            <person name="Berlin A.M."/>
            <person name="Chapman S.B."/>
            <person name="Gainer-Dewar J."/>
            <person name="Goldberg J."/>
            <person name="Griggs A."/>
            <person name="Gujja S."/>
            <person name="Hansen M."/>
            <person name="Howarth C."/>
            <person name="Imamovic A."/>
            <person name="Ireland A."/>
            <person name="Larimer J."/>
            <person name="McCowan C."/>
            <person name="Murphy C."/>
            <person name="Pearson M."/>
            <person name="Poon T.W."/>
            <person name="Priest M."/>
            <person name="Roberts A."/>
            <person name="Saif S."/>
            <person name="Shea T."/>
            <person name="Sisk P."/>
            <person name="Sykes S."/>
            <person name="Wortman J."/>
            <person name="Nusbaum C."/>
            <person name="Birren B."/>
        </authorList>
    </citation>
    <scope>NUCLEOTIDE SEQUENCE [LARGE SCALE GENOMIC DNA]</scope>
    <source>
        <strain evidence="2 3">CJ01A1</strain>
    </source>
</reference>
<evidence type="ECO:0000313" key="2">
    <source>
        <dbReference type="EMBL" id="ETP08013.1"/>
    </source>
</evidence>
<accession>W2WD70</accession>
<dbReference type="AlphaFoldDB" id="W2WD70"/>
<dbReference type="OrthoDB" id="123093at2759"/>
<comment type="caution">
    <text evidence="2">The sequence shown here is derived from an EMBL/GenBank/DDBJ whole genome shotgun (WGS) entry which is preliminary data.</text>
</comment>
<gene>
    <name evidence="2" type="ORF">F441_15890</name>
</gene>
<evidence type="ECO:0000313" key="3">
    <source>
        <dbReference type="Proteomes" id="UP000018958"/>
    </source>
</evidence>
<feature type="compositionally biased region" description="Basic and acidic residues" evidence="1">
    <location>
        <begin position="49"/>
        <end position="58"/>
    </location>
</feature>
<organism evidence="2 3">
    <name type="scientific">Phytophthora nicotianae CJ01A1</name>
    <dbReference type="NCBI Taxonomy" id="1317063"/>
    <lineage>
        <taxon>Eukaryota</taxon>
        <taxon>Sar</taxon>
        <taxon>Stramenopiles</taxon>
        <taxon>Oomycota</taxon>
        <taxon>Peronosporomycetes</taxon>
        <taxon>Peronosporales</taxon>
        <taxon>Peronosporaceae</taxon>
        <taxon>Phytophthora</taxon>
    </lineage>
</organism>
<protein>
    <submittedName>
        <fullName evidence="2">Uncharacterized protein</fullName>
    </submittedName>
</protein>
<proteinExistence type="predicted"/>
<feature type="region of interest" description="Disordered" evidence="1">
    <location>
        <begin position="48"/>
        <end position="67"/>
    </location>
</feature>
<dbReference type="Proteomes" id="UP000018958">
    <property type="component" value="Unassembled WGS sequence"/>
</dbReference>